<evidence type="ECO:0000313" key="1">
    <source>
        <dbReference type="EMBL" id="KKK57097.1"/>
    </source>
</evidence>
<organism evidence="1">
    <name type="scientific">marine sediment metagenome</name>
    <dbReference type="NCBI Taxonomy" id="412755"/>
    <lineage>
        <taxon>unclassified sequences</taxon>
        <taxon>metagenomes</taxon>
        <taxon>ecological metagenomes</taxon>
    </lineage>
</organism>
<gene>
    <name evidence="1" type="ORF">LCGC14_3057940</name>
</gene>
<evidence type="ECO:0008006" key="2">
    <source>
        <dbReference type="Google" id="ProtNLM"/>
    </source>
</evidence>
<name>A0A0F8WJN5_9ZZZZ</name>
<protein>
    <recommendedName>
        <fullName evidence="2">Terminase large subunit gp17-like C-terminal domain-containing protein</fullName>
    </recommendedName>
</protein>
<comment type="caution">
    <text evidence="1">The sequence shown here is derived from an EMBL/GenBank/DDBJ whole genome shotgun (WGS) entry which is preliminary data.</text>
</comment>
<dbReference type="Gene3D" id="3.40.50.300">
    <property type="entry name" value="P-loop containing nucleotide triphosphate hydrolases"/>
    <property type="match status" value="1"/>
</dbReference>
<reference evidence="1" key="1">
    <citation type="journal article" date="2015" name="Nature">
        <title>Complex archaea that bridge the gap between prokaryotes and eukaryotes.</title>
        <authorList>
            <person name="Spang A."/>
            <person name="Saw J.H."/>
            <person name="Jorgensen S.L."/>
            <person name="Zaremba-Niedzwiedzka K."/>
            <person name="Martijn J."/>
            <person name="Lind A.E."/>
            <person name="van Eijk R."/>
            <person name="Schleper C."/>
            <person name="Guy L."/>
            <person name="Ettema T.J."/>
        </authorList>
    </citation>
    <scope>NUCLEOTIDE SEQUENCE</scope>
</reference>
<feature type="non-terminal residue" evidence="1">
    <location>
        <position position="147"/>
    </location>
</feature>
<dbReference type="AlphaFoldDB" id="A0A0F8WJN5"/>
<dbReference type="EMBL" id="LAZR01064658">
    <property type="protein sequence ID" value="KKK57097.1"/>
    <property type="molecule type" value="Genomic_DNA"/>
</dbReference>
<accession>A0A0F8WJN5</accession>
<sequence>MALGERADVVKWIERHYYIEDTEAPIVLLPHQRAILRYALQRDAKGRLKFQTVIYSSIKKSGKTAIAGAVVGWAAETWGRFGEILCVGNDAEQAKERAFRAHKTSVELSPGYDRARQVLPQRWRILNKEATCLTTGTVVKAIATDYK</sequence>
<proteinExistence type="predicted"/>
<dbReference type="InterPro" id="IPR027417">
    <property type="entry name" value="P-loop_NTPase"/>
</dbReference>